<accession>A0A2S3USG4</accession>
<keyword evidence="3" id="KW-1185">Reference proteome</keyword>
<keyword evidence="1" id="KW-0732">Signal</keyword>
<comment type="caution">
    <text evidence="2">The sequence shown here is derived from an EMBL/GenBank/DDBJ whole genome shotgun (WGS) entry which is preliminary data.</text>
</comment>
<feature type="chain" id="PRO_5015678758" evidence="1">
    <location>
        <begin position="24"/>
        <end position="373"/>
    </location>
</feature>
<dbReference type="NCBIfam" id="TIGR02122">
    <property type="entry name" value="TRAP_TAXI"/>
    <property type="match status" value="1"/>
</dbReference>
<dbReference type="Pfam" id="PF16868">
    <property type="entry name" value="NMT1_3"/>
    <property type="match status" value="1"/>
</dbReference>
<proteinExistence type="predicted"/>
<dbReference type="EMBL" id="PPCN01000006">
    <property type="protein sequence ID" value="POF30626.1"/>
    <property type="molecule type" value="Genomic_DNA"/>
</dbReference>
<dbReference type="Gene3D" id="3.40.190.10">
    <property type="entry name" value="Periplasmic binding protein-like II"/>
    <property type="match status" value="2"/>
</dbReference>
<dbReference type="InterPro" id="IPR011852">
    <property type="entry name" value="TRAP_TAXI"/>
</dbReference>
<sequence>MIRFALLCALICSPLLVSQPASSQNTQWLENVPYNPNTVPVITENGAQYADRLSDARRLPEWFIGIYSGSTISNNYYVAAGICEVMRATFPQHRIHCAPLRSEGSNDNIHLMNSGKAQSILVEAGLDLDLTHDFSPMPRTRYGLSLISHPGVMIVARNSGIDSIADLPGKRVNLGIEGSETRRLWHALLEANNLSPDDLEEVITATADDDLRALCEGEIDVFLSLVGLVSPALIQTGSRCGARVVSFDVEMETNESGIQPGVSELNDNPDIAEVDQEPPVVLDIEVALLFHEEVPNYVTCHIAKALFEHPQLVLLQHLELANPGEEEMFDFGQVLAFHPGVAQYLLKRTCAEVPTKPADFPARLGIIEVLPAN</sequence>
<evidence type="ECO:0000313" key="2">
    <source>
        <dbReference type="EMBL" id="POF30626.1"/>
    </source>
</evidence>
<reference evidence="2 3" key="1">
    <citation type="submission" date="2018-01" db="EMBL/GenBank/DDBJ databases">
        <title>Genomic Encyclopedia of Archaeal and Bacterial Type Strains, Phase II (KMG-II): from individual species to whole genera.</title>
        <authorList>
            <person name="Goeker M."/>
        </authorList>
    </citation>
    <scope>NUCLEOTIDE SEQUENCE [LARGE SCALE GENOMIC DNA]</scope>
    <source>
        <strain evidence="2 3">DSM 17023</strain>
    </source>
</reference>
<dbReference type="SUPFAM" id="SSF53850">
    <property type="entry name" value="Periplasmic binding protein-like II"/>
    <property type="match status" value="1"/>
</dbReference>
<organism evidence="2 3">
    <name type="scientific">Roseibium marinum</name>
    <dbReference type="NCBI Taxonomy" id="281252"/>
    <lineage>
        <taxon>Bacteria</taxon>
        <taxon>Pseudomonadati</taxon>
        <taxon>Pseudomonadota</taxon>
        <taxon>Alphaproteobacteria</taxon>
        <taxon>Hyphomicrobiales</taxon>
        <taxon>Stappiaceae</taxon>
        <taxon>Roseibium</taxon>
    </lineage>
</organism>
<dbReference type="PANTHER" id="PTHR42941">
    <property type="entry name" value="SLL1037 PROTEIN"/>
    <property type="match status" value="1"/>
</dbReference>
<name>A0A2S3USG4_9HYPH</name>
<dbReference type="OrthoDB" id="9776669at2"/>
<dbReference type="Proteomes" id="UP000236959">
    <property type="component" value="Unassembled WGS sequence"/>
</dbReference>
<keyword evidence="2" id="KW-0675">Receptor</keyword>
<dbReference type="PANTHER" id="PTHR42941:SF1">
    <property type="entry name" value="SLL1037 PROTEIN"/>
    <property type="match status" value="1"/>
</dbReference>
<gene>
    <name evidence="2" type="ORF">CLV41_106240</name>
</gene>
<feature type="signal peptide" evidence="1">
    <location>
        <begin position="1"/>
        <end position="23"/>
    </location>
</feature>
<dbReference type="AlphaFoldDB" id="A0A2S3USG4"/>
<evidence type="ECO:0000313" key="3">
    <source>
        <dbReference type="Proteomes" id="UP000236959"/>
    </source>
</evidence>
<evidence type="ECO:0000256" key="1">
    <source>
        <dbReference type="SAM" id="SignalP"/>
    </source>
</evidence>
<protein>
    <submittedName>
        <fullName evidence="2">TRAP transporter TAXI family solute receptor</fullName>
    </submittedName>
</protein>
<dbReference type="RefSeq" id="WP_103223331.1">
    <property type="nucleotide sequence ID" value="NZ_PPCN01000006.1"/>
</dbReference>